<name>A0A6J5P9X4_9CAUD</name>
<proteinExistence type="predicted"/>
<dbReference type="EMBL" id="LR796821">
    <property type="protein sequence ID" value="CAB4168313.1"/>
    <property type="molecule type" value="Genomic_DNA"/>
</dbReference>
<dbReference type="EMBL" id="LR797175">
    <property type="protein sequence ID" value="CAB4191213.1"/>
    <property type="molecule type" value="Genomic_DNA"/>
</dbReference>
<organism evidence="1">
    <name type="scientific">uncultured Caudovirales phage</name>
    <dbReference type="NCBI Taxonomy" id="2100421"/>
    <lineage>
        <taxon>Viruses</taxon>
        <taxon>Duplodnaviria</taxon>
        <taxon>Heunggongvirae</taxon>
        <taxon>Uroviricota</taxon>
        <taxon>Caudoviricetes</taxon>
        <taxon>Peduoviridae</taxon>
        <taxon>Maltschvirus</taxon>
        <taxon>Maltschvirus maltsch</taxon>
    </lineage>
</organism>
<reference evidence="1" key="1">
    <citation type="submission" date="2020-05" db="EMBL/GenBank/DDBJ databases">
        <authorList>
            <person name="Chiriac C."/>
            <person name="Salcher M."/>
            <person name="Ghai R."/>
            <person name="Kavagutti S V."/>
        </authorList>
    </citation>
    <scope>NUCLEOTIDE SEQUENCE</scope>
</reference>
<gene>
    <name evidence="2" type="ORF">UFOVP1216_14</name>
    <name evidence="3" type="ORF">UFOVP1272_14</name>
    <name evidence="1" type="ORF">UFOVP881_20</name>
</gene>
<evidence type="ECO:0000313" key="3">
    <source>
        <dbReference type="EMBL" id="CAB4194944.1"/>
    </source>
</evidence>
<sequence length="204" mass="22684">MSFLDNYEDVATRIQRFWATHPTGKIHTAITDIDIKAGYVLVECRVYREFEDAEPSGIDFAFGNVATYNVQMKKWFVEDTVTSAIGRAVGLVLGADKRPTAQNMSQVERVDQSIVKSSADDYDPWTGMNAVKPIGDVIPAIEEALTGNATDPTPRCNHGARVWKTGEKNGKAWAHYKCQEANRANQCAPIWYVVGSDGKWKPQV</sequence>
<evidence type="ECO:0000313" key="1">
    <source>
        <dbReference type="EMBL" id="CAB4168313.1"/>
    </source>
</evidence>
<protein>
    <submittedName>
        <fullName evidence="1">Uncharacterized protein</fullName>
    </submittedName>
</protein>
<accession>A0A6J5P9X4</accession>
<dbReference type="EMBL" id="LR797230">
    <property type="protein sequence ID" value="CAB4194944.1"/>
    <property type="molecule type" value="Genomic_DNA"/>
</dbReference>
<evidence type="ECO:0000313" key="2">
    <source>
        <dbReference type="EMBL" id="CAB4191213.1"/>
    </source>
</evidence>